<protein>
    <submittedName>
        <fullName evidence="3">Uncharacterized protein</fullName>
    </submittedName>
</protein>
<evidence type="ECO:0000313" key="3">
    <source>
        <dbReference type="EMBL" id="EJW73172.1"/>
    </source>
</evidence>
<comment type="caution">
    <text evidence="3">The sequence shown here is derived from an EMBL/GenBank/DDBJ whole genome shotgun (WGS) entry which is preliminary data.</text>
</comment>
<gene>
    <name evidence="3" type="ORF">WUBG_15925</name>
</gene>
<keyword evidence="2" id="KW-0812">Transmembrane</keyword>
<keyword evidence="2" id="KW-0472">Membrane</keyword>
<proteinExistence type="predicted"/>
<reference evidence="4" key="1">
    <citation type="submission" date="2012-08" db="EMBL/GenBank/DDBJ databases">
        <title>The Genome Sequence of Wuchereria bancrofti.</title>
        <authorList>
            <person name="Nutman T.B."/>
            <person name="Fink D.L."/>
            <person name="Russ C."/>
            <person name="Young S."/>
            <person name="Zeng Q."/>
            <person name="Koehrsen M."/>
            <person name="Alvarado L."/>
            <person name="Berlin A."/>
            <person name="Chapman S.B."/>
            <person name="Chen Z."/>
            <person name="Freedman E."/>
            <person name="Gellesch M."/>
            <person name="Goldberg J."/>
            <person name="Griggs A."/>
            <person name="Gujja S."/>
            <person name="Heilman E.R."/>
            <person name="Heiman D."/>
            <person name="Hepburn T."/>
            <person name="Howarth C."/>
            <person name="Jen D."/>
            <person name="Larson L."/>
            <person name="Lewis B."/>
            <person name="Mehta T."/>
            <person name="Park D."/>
            <person name="Pearson M."/>
            <person name="Roberts A."/>
            <person name="Saif S."/>
            <person name="Shea T."/>
            <person name="Shenoy N."/>
            <person name="Sisk P."/>
            <person name="Stolte C."/>
            <person name="Sykes S."/>
            <person name="Walk T."/>
            <person name="White J."/>
            <person name="Yandava C."/>
            <person name="Haas B."/>
            <person name="Henn M.R."/>
            <person name="Nusbaum C."/>
            <person name="Birren B."/>
        </authorList>
    </citation>
    <scope>NUCLEOTIDE SEQUENCE [LARGE SCALE GENOMIC DNA]</scope>
    <source>
        <strain evidence="4">NA</strain>
    </source>
</reference>
<evidence type="ECO:0000256" key="1">
    <source>
        <dbReference type="SAM" id="MobiDB-lite"/>
    </source>
</evidence>
<evidence type="ECO:0000256" key="2">
    <source>
        <dbReference type="SAM" id="Phobius"/>
    </source>
</evidence>
<organism evidence="3 4">
    <name type="scientific">Wuchereria bancrofti</name>
    <dbReference type="NCBI Taxonomy" id="6293"/>
    <lineage>
        <taxon>Eukaryota</taxon>
        <taxon>Metazoa</taxon>
        <taxon>Ecdysozoa</taxon>
        <taxon>Nematoda</taxon>
        <taxon>Chromadorea</taxon>
        <taxon>Rhabditida</taxon>
        <taxon>Spirurina</taxon>
        <taxon>Spiruromorpha</taxon>
        <taxon>Filarioidea</taxon>
        <taxon>Onchocercidae</taxon>
        <taxon>Wuchereria</taxon>
    </lineage>
</organism>
<sequence>LTNSIYPSKHFYFAYSAYLIAFTRLAFLFCPFHLPQLLLLPRITVNKNLFCLISDKHSQVLRIHTHTHTHIDAHTDIHTSHTRHTPPTHTDTDTHTHTHTQAFIADIRTYCRRRRTQIKVK</sequence>
<dbReference type="Proteomes" id="UP000004810">
    <property type="component" value="Unassembled WGS sequence"/>
</dbReference>
<dbReference type="EMBL" id="ADBV01014582">
    <property type="protein sequence ID" value="EJW73172.1"/>
    <property type="molecule type" value="Genomic_DNA"/>
</dbReference>
<keyword evidence="2" id="KW-1133">Transmembrane helix</keyword>
<name>J9E875_WUCBA</name>
<feature type="non-terminal residue" evidence="3">
    <location>
        <position position="1"/>
    </location>
</feature>
<dbReference type="AlphaFoldDB" id="J9E875"/>
<feature type="transmembrane region" description="Helical" evidence="2">
    <location>
        <begin position="12"/>
        <end position="34"/>
    </location>
</feature>
<feature type="region of interest" description="Disordered" evidence="1">
    <location>
        <begin position="76"/>
        <end position="95"/>
    </location>
</feature>
<evidence type="ECO:0000313" key="4">
    <source>
        <dbReference type="Proteomes" id="UP000004810"/>
    </source>
</evidence>
<accession>J9E875</accession>